<name>A0ABD3HQH9_9MARC</name>
<feature type="compositionally biased region" description="Basic and acidic residues" evidence="1">
    <location>
        <begin position="531"/>
        <end position="543"/>
    </location>
</feature>
<evidence type="ECO:0000313" key="2">
    <source>
        <dbReference type="EMBL" id="KAL3692812.1"/>
    </source>
</evidence>
<dbReference type="Proteomes" id="UP001633002">
    <property type="component" value="Unassembled WGS sequence"/>
</dbReference>
<feature type="compositionally biased region" description="Acidic residues" evidence="1">
    <location>
        <begin position="143"/>
        <end position="162"/>
    </location>
</feature>
<comment type="caution">
    <text evidence="2">The sequence shown here is derived from an EMBL/GenBank/DDBJ whole genome shotgun (WGS) entry which is preliminary data.</text>
</comment>
<dbReference type="SUPFAM" id="SSF57756">
    <property type="entry name" value="Retrovirus zinc finger-like domains"/>
    <property type="match status" value="1"/>
</dbReference>
<evidence type="ECO:0000256" key="1">
    <source>
        <dbReference type="SAM" id="MobiDB-lite"/>
    </source>
</evidence>
<feature type="compositionally biased region" description="Low complexity" evidence="1">
    <location>
        <begin position="389"/>
        <end position="401"/>
    </location>
</feature>
<organism evidence="2 3">
    <name type="scientific">Riccia sorocarpa</name>
    <dbReference type="NCBI Taxonomy" id="122646"/>
    <lineage>
        <taxon>Eukaryota</taxon>
        <taxon>Viridiplantae</taxon>
        <taxon>Streptophyta</taxon>
        <taxon>Embryophyta</taxon>
        <taxon>Marchantiophyta</taxon>
        <taxon>Marchantiopsida</taxon>
        <taxon>Marchantiidae</taxon>
        <taxon>Marchantiales</taxon>
        <taxon>Ricciaceae</taxon>
        <taxon>Riccia</taxon>
    </lineage>
</organism>
<evidence type="ECO:0008006" key="4">
    <source>
        <dbReference type="Google" id="ProtNLM"/>
    </source>
</evidence>
<accession>A0ABD3HQH9</accession>
<feature type="compositionally biased region" description="Basic residues" evidence="1">
    <location>
        <begin position="427"/>
        <end position="436"/>
    </location>
</feature>
<feature type="compositionally biased region" description="Polar residues" evidence="1">
    <location>
        <begin position="79"/>
        <end position="97"/>
    </location>
</feature>
<keyword evidence="3" id="KW-1185">Reference proteome</keyword>
<reference evidence="2 3" key="1">
    <citation type="submission" date="2024-09" db="EMBL/GenBank/DDBJ databases">
        <title>Chromosome-scale assembly of Riccia sorocarpa.</title>
        <authorList>
            <person name="Paukszto L."/>
        </authorList>
    </citation>
    <scope>NUCLEOTIDE SEQUENCE [LARGE SCALE GENOMIC DNA]</scope>
    <source>
        <strain evidence="2">LP-2024</strain>
        <tissue evidence="2">Aerial parts of the thallus</tissue>
    </source>
</reference>
<feature type="compositionally biased region" description="Polar residues" evidence="1">
    <location>
        <begin position="7"/>
        <end position="29"/>
    </location>
</feature>
<feature type="region of interest" description="Disordered" evidence="1">
    <location>
        <begin position="122"/>
        <end position="183"/>
    </location>
</feature>
<protein>
    <recommendedName>
        <fullName evidence="4">CCHC-type domain-containing protein</fullName>
    </recommendedName>
</protein>
<feature type="compositionally biased region" description="Polar residues" evidence="1">
    <location>
        <begin position="50"/>
        <end position="72"/>
    </location>
</feature>
<feature type="compositionally biased region" description="Basic and acidic residues" evidence="1">
    <location>
        <begin position="174"/>
        <end position="183"/>
    </location>
</feature>
<feature type="region of interest" description="Disordered" evidence="1">
    <location>
        <begin position="524"/>
        <end position="575"/>
    </location>
</feature>
<dbReference type="EMBL" id="JBJQOH010000003">
    <property type="protein sequence ID" value="KAL3692812.1"/>
    <property type="molecule type" value="Genomic_DNA"/>
</dbReference>
<feature type="compositionally biased region" description="Acidic residues" evidence="1">
    <location>
        <begin position="455"/>
        <end position="466"/>
    </location>
</feature>
<feature type="region of interest" description="Disordered" evidence="1">
    <location>
        <begin position="387"/>
        <end position="438"/>
    </location>
</feature>
<evidence type="ECO:0000313" key="3">
    <source>
        <dbReference type="Proteomes" id="UP001633002"/>
    </source>
</evidence>
<sequence length="575" mass="63325">MGHGGKSNRSGGSKPTPSRSNAVAGNNTQSGGGAGQEGQKSASLLKPRTGTDQNSTNPGGKGSGSRNIQSQGSEDEDISSTAVGENGVNQKPTSQWSAPEMEILQGGFSPLRVDPLLLEYGPTSASINEDDEQMQEGNHHEENDEEVAETGEEEWDPDEPDTQSEASQNESEAETQHQDQRDKVEDICQRHPMWAQIVAENLERTRKNPARTQDIPEIEYDMEELLEAIDDIIETSPPAGDNGDLLVLDSKILVAKVRKLKKQSFIIHTVDMWVTIEYFERWAEEIITRKLGVPIEGITQVSNEERRDRQIQHHQMMRDGRPNQELRDVIKMIVPQAPDRIMKQALTYTKLPDACFICRERSHFARTCPTVQQQGEEQAFASRNRNAPNTAAHHAARGTAPAPAPERRAAAPRGRNPAAVDNEGFRRVRSRSRRRFREPEKQVNMKINNRFGVLQDEEAGSEEENNVPERPATNPLNVNTTTVSSATGSRSVTLCTVPRTNSQGEGITGAKHAISPDRRLSIIRSTTSGHGDGRKKQRSDATEGHLTGAQTQIMMQGKVPKMPRAGGSLIANVSS</sequence>
<feature type="region of interest" description="Disordered" evidence="1">
    <location>
        <begin position="1"/>
        <end position="102"/>
    </location>
</feature>
<dbReference type="AlphaFoldDB" id="A0ABD3HQH9"/>
<proteinExistence type="predicted"/>
<gene>
    <name evidence="2" type="ORF">R1sor_006463</name>
</gene>
<feature type="compositionally biased region" description="Polar residues" evidence="1">
    <location>
        <begin position="474"/>
        <end position="490"/>
    </location>
</feature>
<dbReference type="InterPro" id="IPR036875">
    <property type="entry name" value="Znf_CCHC_sf"/>
</dbReference>
<feature type="region of interest" description="Disordered" evidence="1">
    <location>
        <begin position="453"/>
        <end position="490"/>
    </location>
</feature>